<dbReference type="GO" id="GO:0000287">
    <property type="term" value="F:magnesium ion binding"/>
    <property type="evidence" value="ECO:0007669"/>
    <property type="project" value="UniProtKB-UniRule"/>
</dbReference>
<dbReference type="SUPFAM" id="SSF53623">
    <property type="entry name" value="MurD-like peptide ligases, catalytic domain"/>
    <property type="match status" value="1"/>
</dbReference>
<dbReference type="GO" id="GO:0008360">
    <property type="term" value="P:regulation of cell shape"/>
    <property type="evidence" value="ECO:0007669"/>
    <property type="project" value="UniProtKB-KW"/>
</dbReference>
<feature type="binding site" evidence="7">
    <location>
        <position position="473"/>
    </location>
    <ligand>
        <name>meso-2,6-diaminopimelate</name>
        <dbReference type="ChEBI" id="CHEBI:57791"/>
    </ligand>
</feature>
<dbReference type="EMBL" id="BJTG01000003">
    <property type="protein sequence ID" value="GEJ56776.1"/>
    <property type="molecule type" value="Genomic_DNA"/>
</dbReference>
<evidence type="ECO:0000256" key="1">
    <source>
        <dbReference type="ARBA" id="ARBA00005898"/>
    </source>
</evidence>
<dbReference type="Pfam" id="PF08245">
    <property type="entry name" value="Mur_ligase_M"/>
    <property type="match status" value="1"/>
</dbReference>
<evidence type="ECO:0000256" key="7">
    <source>
        <dbReference type="HAMAP-Rule" id="MF_00208"/>
    </source>
</evidence>
<comment type="function">
    <text evidence="7">Catalyzes the addition of meso-diaminopimelic acid to the nucleotide precursor UDP-N-acetylmuramoyl-L-alanyl-D-glutamate (UMAG) in the biosynthesis of bacterial cell-wall peptidoglycan.</text>
</comment>
<keyword evidence="13" id="KW-1185">Reference proteome</keyword>
<feature type="binding site" evidence="7">
    <location>
        <begin position="404"/>
        <end position="407"/>
    </location>
    <ligand>
        <name>meso-2,6-diaminopimelate</name>
        <dbReference type="ChEBI" id="CHEBI:57791"/>
    </ligand>
</feature>
<dbReference type="GO" id="GO:0008765">
    <property type="term" value="F:UDP-N-acetylmuramoylalanyl-D-glutamate-2,6-diaminopimelate ligase activity"/>
    <property type="evidence" value="ECO:0007669"/>
    <property type="project" value="UniProtKB-UniRule"/>
</dbReference>
<dbReference type="Gene3D" id="3.40.1190.10">
    <property type="entry name" value="Mur-like, catalytic domain"/>
    <property type="match status" value="1"/>
</dbReference>
<comment type="catalytic activity">
    <reaction evidence="7">
        <text>UDP-N-acetyl-alpha-D-muramoyl-L-alanyl-D-glutamate + meso-2,6-diaminopimelate + ATP = UDP-N-acetyl-alpha-D-muramoyl-L-alanyl-gamma-D-glutamyl-meso-2,6-diaminopimelate + ADP + phosphate + H(+)</text>
        <dbReference type="Rhea" id="RHEA:23676"/>
        <dbReference type="ChEBI" id="CHEBI:15378"/>
        <dbReference type="ChEBI" id="CHEBI:30616"/>
        <dbReference type="ChEBI" id="CHEBI:43474"/>
        <dbReference type="ChEBI" id="CHEBI:57791"/>
        <dbReference type="ChEBI" id="CHEBI:83900"/>
        <dbReference type="ChEBI" id="CHEBI:83905"/>
        <dbReference type="ChEBI" id="CHEBI:456216"/>
        <dbReference type="EC" id="6.3.2.13"/>
    </reaction>
</comment>
<dbReference type="PANTHER" id="PTHR23135:SF4">
    <property type="entry name" value="UDP-N-ACETYLMURAMOYL-L-ALANYL-D-GLUTAMATE--2,6-DIAMINOPIMELATE LIGASE MURE HOMOLOG, CHLOROPLASTIC"/>
    <property type="match status" value="1"/>
</dbReference>
<comment type="pathway">
    <text evidence="7 8">Cell wall biogenesis; peptidoglycan biosynthesis.</text>
</comment>
<dbReference type="SUPFAM" id="SSF53244">
    <property type="entry name" value="MurD-like peptide ligases, peptide-binding domain"/>
    <property type="match status" value="1"/>
</dbReference>
<evidence type="ECO:0000256" key="8">
    <source>
        <dbReference type="RuleBase" id="RU004135"/>
    </source>
</evidence>
<evidence type="ECO:0000256" key="4">
    <source>
        <dbReference type="ARBA" id="ARBA00022984"/>
    </source>
</evidence>
<reference evidence="13" key="1">
    <citation type="journal article" date="2020" name="Appl. Environ. Microbiol.">
        <title>Diazotrophic Anaeromyxobacter Isolates from Soils.</title>
        <authorList>
            <person name="Masuda Y."/>
            <person name="Yamanaka H."/>
            <person name="Xu Z.X."/>
            <person name="Shiratori Y."/>
            <person name="Aono T."/>
            <person name="Amachi S."/>
            <person name="Senoo K."/>
            <person name="Itoh H."/>
        </authorList>
    </citation>
    <scope>NUCLEOTIDE SEQUENCE [LARGE SCALE GENOMIC DNA]</scope>
    <source>
        <strain evidence="13">R267</strain>
    </source>
</reference>
<evidence type="ECO:0000259" key="11">
    <source>
        <dbReference type="Pfam" id="PF08245"/>
    </source>
</evidence>
<keyword evidence="7" id="KW-0963">Cytoplasm</keyword>
<gene>
    <name evidence="7 12" type="primary">murE</name>
    <name evidence="12" type="ORF">AMYX_15170</name>
</gene>
<dbReference type="RefSeq" id="WP_176064252.1">
    <property type="nucleotide sequence ID" value="NZ_BJTG01000003.1"/>
</dbReference>
<dbReference type="UniPathway" id="UPA00219"/>
<comment type="PTM">
    <text evidence="7">Carboxylation is probably crucial for Mg(2+) binding and, consequently, for the gamma-phosphate positioning of ATP.</text>
</comment>
<dbReference type="GO" id="GO:0009252">
    <property type="term" value="P:peptidoglycan biosynthetic process"/>
    <property type="evidence" value="ECO:0007669"/>
    <property type="project" value="UniProtKB-UniRule"/>
</dbReference>
<protein>
    <recommendedName>
        <fullName evidence="7">UDP-N-acetylmuramoyl-L-alanyl-D-glutamate--2,6-diaminopimelate ligase</fullName>
        <ecNumber evidence="7">6.3.2.13</ecNumber>
    </recommendedName>
    <alternativeName>
        <fullName evidence="7">Meso-A2pm-adding enzyme</fullName>
    </alternativeName>
    <alternativeName>
        <fullName evidence="7">Meso-diaminopimelate-adding enzyme</fullName>
    </alternativeName>
    <alternativeName>
        <fullName evidence="7">UDP-MurNAc-L-Ala-D-Glu:meso-diaminopimelate ligase</fullName>
    </alternativeName>
    <alternativeName>
        <fullName evidence="7">UDP-MurNAc-tripeptide synthetase</fullName>
    </alternativeName>
    <alternativeName>
        <fullName evidence="7">UDP-N-acetylmuramyl-tripeptide synthetase</fullName>
    </alternativeName>
</protein>
<evidence type="ECO:0000259" key="9">
    <source>
        <dbReference type="Pfam" id="PF01225"/>
    </source>
</evidence>
<feature type="binding site" evidence="7">
    <location>
        <begin position="108"/>
        <end position="114"/>
    </location>
    <ligand>
        <name>ATP</name>
        <dbReference type="ChEBI" id="CHEBI:30616"/>
    </ligand>
</feature>
<feature type="binding site" evidence="7">
    <location>
        <begin position="150"/>
        <end position="151"/>
    </location>
    <ligand>
        <name>UDP-N-acetyl-alpha-D-muramoyl-L-alanyl-D-glutamate</name>
        <dbReference type="ChEBI" id="CHEBI:83900"/>
    </ligand>
</feature>
<feature type="modified residue" description="N6-carboxylysine" evidence="7">
    <location>
        <position position="217"/>
    </location>
</feature>
<sequence>MRLSKVIEGTGARGALEGDPPIALVTGDSRAVRPGALFFALRGVAADGHDFAAEAARRGAAAVVAEREVACAPARLLLVPSTRRAMALAAMNFFGRPGEALELVGVTGTNGKTTVTYLVEACARAAGVPSAVLGTVTHRWPGGERPASHTTPESTEVAETLATARDAGARLALLEVSSHALAQERAAGLTFRAAGFTNLTRDHLDYHGDMEGYFQAKRRLFTEHLAPGGTAVLNGADAYGQRLASELARGGTARVWRYGAPGAELGAAGARFGLGGLSARLATPAGELDLASPLVGAHNLENLLCAAGLALAAGLPLEAVGRGLAACPGAPGRLERVSGRGVHAFVDYAHTDDALARAIAALRALAPRRLVVVFGCGGDRDRGKRPLMGEVAGRGAELAVATSDNPRGERPEDILAEIVPGLERAGARRLTGAEAAAGARGYLVVPDRREAIALALAAARPGDAVLIAGKGHEDYQLIGGERRHFDDREEARRGLGATP</sequence>
<feature type="domain" description="Mur ligase central" evidence="11">
    <location>
        <begin position="106"/>
        <end position="310"/>
    </location>
</feature>
<evidence type="ECO:0000256" key="3">
    <source>
        <dbReference type="ARBA" id="ARBA00022960"/>
    </source>
</evidence>
<evidence type="ECO:0000256" key="6">
    <source>
        <dbReference type="ARBA" id="ARBA00023316"/>
    </source>
</evidence>
<dbReference type="NCBIfam" id="NF001124">
    <property type="entry name" value="PRK00139.1-2"/>
    <property type="match status" value="1"/>
</dbReference>
<keyword evidence="4 7" id="KW-0573">Peptidoglycan synthesis</keyword>
<organism evidence="12 13">
    <name type="scientific">Anaeromyxobacter diazotrophicus</name>
    <dbReference type="NCBI Taxonomy" id="2590199"/>
    <lineage>
        <taxon>Bacteria</taxon>
        <taxon>Pseudomonadati</taxon>
        <taxon>Myxococcota</taxon>
        <taxon>Myxococcia</taxon>
        <taxon>Myxococcales</taxon>
        <taxon>Cystobacterineae</taxon>
        <taxon>Anaeromyxobacteraceae</taxon>
        <taxon>Anaeromyxobacter</taxon>
    </lineage>
</organism>
<dbReference type="Proteomes" id="UP000503640">
    <property type="component" value="Unassembled WGS sequence"/>
</dbReference>
<feature type="binding site" evidence="7">
    <location>
        <position position="380"/>
    </location>
    <ligand>
        <name>meso-2,6-diaminopimelate</name>
        <dbReference type="ChEBI" id="CHEBI:57791"/>
    </ligand>
</feature>
<comment type="caution">
    <text evidence="12">The sequence shown here is derived from an EMBL/GenBank/DDBJ whole genome shotgun (WGS) entry which is preliminary data.</text>
</comment>
<dbReference type="InterPro" id="IPR035911">
    <property type="entry name" value="MurE/MurF_N"/>
</dbReference>
<keyword evidence="6 7" id="KW-0961">Cell wall biogenesis/degradation</keyword>
<keyword evidence="5 7" id="KW-0131">Cell cycle</keyword>
<feature type="binding site" evidence="7">
    <location>
        <position position="183"/>
    </location>
    <ligand>
        <name>UDP-N-acetyl-alpha-D-muramoyl-L-alanyl-D-glutamate</name>
        <dbReference type="ChEBI" id="CHEBI:83900"/>
    </ligand>
</feature>
<feature type="domain" description="Mur ligase C-terminal" evidence="10">
    <location>
        <begin position="332"/>
        <end position="471"/>
    </location>
</feature>
<comment type="caution">
    <text evidence="7">Lacks conserved residue(s) required for the propagation of feature annotation.</text>
</comment>
<comment type="similarity">
    <text evidence="1 7">Belongs to the MurCDEF family. MurE subfamily.</text>
</comment>
<dbReference type="NCBIfam" id="NF001126">
    <property type="entry name" value="PRK00139.1-4"/>
    <property type="match status" value="1"/>
</dbReference>
<keyword evidence="2 7" id="KW-0132">Cell division</keyword>
<dbReference type="InterPro" id="IPR013221">
    <property type="entry name" value="Mur_ligase_cen"/>
</dbReference>
<dbReference type="Gene3D" id="3.40.1390.10">
    <property type="entry name" value="MurE/MurF, N-terminal domain"/>
    <property type="match status" value="1"/>
</dbReference>
<dbReference type="GO" id="GO:0071555">
    <property type="term" value="P:cell wall organization"/>
    <property type="evidence" value="ECO:0007669"/>
    <property type="project" value="UniProtKB-KW"/>
</dbReference>
<dbReference type="Gene3D" id="3.90.190.20">
    <property type="entry name" value="Mur ligase, C-terminal domain"/>
    <property type="match status" value="1"/>
</dbReference>
<evidence type="ECO:0000256" key="5">
    <source>
        <dbReference type="ARBA" id="ARBA00023306"/>
    </source>
</evidence>
<dbReference type="NCBIfam" id="TIGR01085">
    <property type="entry name" value="murE"/>
    <property type="match status" value="1"/>
</dbReference>
<dbReference type="InterPro" id="IPR036615">
    <property type="entry name" value="Mur_ligase_C_dom_sf"/>
</dbReference>
<keyword evidence="7" id="KW-0067">ATP-binding</keyword>
<comment type="cofactor">
    <cofactor evidence="7">
        <name>Mg(2+)</name>
        <dbReference type="ChEBI" id="CHEBI:18420"/>
    </cofactor>
</comment>
<evidence type="ECO:0000313" key="13">
    <source>
        <dbReference type="Proteomes" id="UP000503640"/>
    </source>
</evidence>
<dbReference type="HAMAP" id="MF_00208">
    <property type="entry name" value="MurE"/>
    <property type="match status" value="1"/>
</dbReference>
<feature type="short sequence motif" description="Meso-diaminopimelate recognition motif" evidence="7">
    <location>
        <begin position="404"/>
        <end position="407"/>
    </location>
</feature>
<dbReference type="AlphaFoldDB" id="A0A7I9VK47"/>
<name>A0A7I9VK47_9BACT</name>
<feature type="binding site" evidence="7">
    <location>
        <position position="29"/>
    </location>
    <ligand>
        <name>UDP-N-acetyl-alpha-D-muramoyl-L-alanyl-D-glutamate</name>
        <dbReference type="ChEBI" id="CHEBI:83900"/>
    </ligand>
</feature>
<keyword evidence="7" id="KW-0547">Nucleotide-binding</keyword>
<feature type="binding site" evidence="7">
    <location>
        <position position="469"/>
    </location>
    <ligand>
        <name>meso-2,6-diaminopimelate</name>
        <dbReference type="ChEBI" id="CHEBI:57791"/>
    </ligand>
</feature>
<dbReference type="InterPro" id="IPR000713">
    <property type="entry name" value="Mur_ligase_N"/>
</dbReference>
<feature type="binding site" evidence="7">
    <location>
        <position position="177"/>
    </location>
    <ligand>
        <name>UDP-N-acetyl-alpha-D-muramoyl-L-alanyl-D-glutamate</name>
        <dbReference type="ChEBI" id="CHEBI:83900"/>
    </ligand>
</feature>
<dbReference type="GO" id="GO:0005737">
    <property type="term" value="C:cytoplasm"/>
    <property type="evidence" value="ECO:0007669"/>
    <property type="project" value="UniProtKB-SubCell"/>
</dbReference>
<keyword evidence="7 12" id="KW-0436">Ligase</keyword>
<proteinExistence type="inferred from homology"/>
<keyword evidence="7" id="KW-0460">Magnesium</keyword>
<dbReference type="GO" id="GO:0051301">
    <property type="term" value="P:cell division"/>
    <property type="evidence" value="ECO:0007669"/>
    <property type="project" value="UniProtKB-KW"/>
</dbReference>
<comment type="subcellular location">
    <subcellularLocation>
        <location evidence="7 8">Cytoplasm</location>
    </subcellularLocation>
</comment>
<evidence type="ECO:0000256" key="2">
    <source>
        <dbReference type="ARBA" id="ARBA00022618"/>
    </source>
</evidence>
<evidence type="ECO:0000259" key="10">
    <source>
        <dbReference type="Pfam" id="PF02875"/>
    </source>
</evidence>
<dbReference type="InterPro" id="IPR004101">
    <property type="entry name" value="Mur_ligase_C"/>
</dbReference>
<feature type="binding site" evidence="7">
    <location>
        <position position="185"/>
    </location>
    <ligand>
        <name>UDP-N-acetyl-alpha-D-muramoyl-L-alanyl-D-glutamate</name>
        <dbReference type="ChEBI" id="CHEBI:83900"/>
    </ligand>
</feature>
<dbReference type="GO" id="GO:0005524">
    <property type="term" value="F:ATP binding"/>
    <property type="evidence" value="ECO:0007669"/>
    <property type="project" value="UniProtKB-UniRule"/>
</dbReference>
<accession>A0A7I9VK47</accession>
<feature type="domain" description="Mur ligase N-terminal catalytic" evidence="9">
    <location>
        <begin position="22"/>
        <end position="90"/>
    </location>
</feature>
<dbReference type="EC" id="6.3.2.13" evidence="7"/>
<keyword evidence="3 7" id="KW-0133">Cell shape</keyword>
<dbReference type="InterPro" id="IPR036565">
    <property type="entry name" value="Mur-like_cat_sf"/>
</dbReference>
<dbReference type="Pfam" id="PF02875">
    <property type="entry name" value="Mur_ligase_C"/>
    <property type="match status" value="1"/>
</dbReference>
<dbReference type="Pfam" id="PF01225">
    <property type="entry name" value="Mur_ligase"/>
    <property type="match status" value="1"/>
</dbReference>
<evidence type="ECO:0000313" key="12">
    <source>
        <dbReference type="EMBL" id="GEJ56776.1"/>
    </source>
</evidence>
<dbReference type="InterPro" id="IPR005761">
    <property type="entry name" value="UDP-N-AcMur-Glu-dNH2Pim_ligase"/>
</dbReference>
<dbReference type="SUPFAM" id="SSF63418">
    <property type="entry name" value="MurE/MurF N-terminal domain"/>
    <property type="match status" value="1"/>
</dbReference>
<dbReference type="PANTHER" id="PTHR23135">
    <property type="entry name" value="MUR LIGASE FAMILY MEMBER"/>
    <property type="match status" value="1"/>
</dbReference>